<comment type="subcellular location">
    <subcellularLocation>
        <location evidence="1">Mitochondrion membrane</location>
        <topology evidence="1">Multi-pass membrane protein</topology>
    </subcellularLocation>
</comment>
<keyword evidence="6" id="KW-0999">Mitochondrion inner membrane</keyword>
<keyword evidence="4 10" id="KW-0812">Transmembrane</keyword>
<dbReference type="PROSITE" id="PS50920">
    <property type="entry name" value="SOLCAR"/>
    <property type="match status" value="1"/>
</dbReference>
<evidence type="ECO:0000256" key="9">
    <source>
        <dbReference type="ARBA" id="ARBA00023136"/>
    </source>
</evidence>
<dbReference type="Pfam" id="PF00153">
    <property type="entry name" value="Mito_carr"/>
    <property type="match status" value="1"/>
</dbReference>
<evidence type="ECO:0000256" key="7">
    <source>
        <dbReference type="ARBA" id="ARBA00022989"/>
    </source>
</evidence>
<feature type="non-terminal residue" evidence="12">
    <location>
        <position position="365"/>
    </location>
</feature>
<evidence type="ECO:0000256" key="5">
    <source>
        <dbReference type="ARBA" id="ARBA00022737"/>
    </source>
</evidence>
<accession>A0A6A6W4G3</accession>
<dbReference type="AlphaFoldDB" id="A0A6A6W4G3"/>
<dbReference type="RefSeq" id="XP_033599896.1">
    <property type="nucleotide sequence ID" value="XM_033742425.1"/>
</dbReference>
<dbReference type="GO" id="GO:0022857">
    <property type="term" value="F:transmembrane transporter activity"/>
    <property type="evidence" value="ECO:0007669"/>
    <property type="project" value="TreeGrafter"/>
</dbReference>
<keyword evidence="5" id="KW-0677">Repeat</keyword>
<dbReference type="InterPro" id="IPR018108">
    <property type="entry name" value="MCP_transmembrane"/>
</dbReference>
<dbReference type="Gene3D" id="1.50.40.10">
    <property type="entry name" value="Mitochondrial carrier domain"/>
    <property type="match status" value="1"/>
</dbReference>
<protein>
    <submittedName>
        <fullName evidence="12">Mitochondrial carrier protein-like protein</fullName>
    </submittedName>
</protein>
<evidence type="ECO:0000256" key="10">
    <source>
        <dbReference type="PROSITE-ProRule" id="PRU00282"/>
    </source>
</evidence>
<comment type="similarity">
    <text evidence="2 11">Belongs to the mitochondrial carrier (TC 2.A.29) family.</text>
</comment>
<evidence type="ECO:0000256" key="8">
    <source>
        <dbReference type="ARBA" id="ARBA00023128"/>
    </source>
</evidence>
<proteinExistence type="inferred from homology"/>
<evidence type="ECO:0000256" key="4">
    <source>
        <dbReference type="ARBA" id="ARBA00022692"/>
    </source>
</evidence>
<dbReference type="PANTHER" id="PTHR45624">
    <property type="entry name" value="MITOCHONDRIAL BASIC AMINO ACIDS TRANSPORTER-RELATED"/>
    <property type="match status" value="1"/>
</dbReference>
<sequence>MRALTARMVAFYFRAPMKAFFRARVEYGYPRAINPYYTQTTSSRFSWRLTTPGLLTHAVRTHGWSFLPLQVLPPLLANTLVGSILYVSYLQFLGLMHDPSARSTKRAYPPAWYTHTFLAGFAAGAIQSLVAAPLDALQVRFQAKEMQQGRYKHMLHYASAKLSQIGLRGIFAGFSLSFVRDAFGAALFFSTFETVKSQAFYEFVTRFYGDRGGQARVQSAVTGDERPVIRPHYSIEPSFILAGGVLASVAQQVVVHPLGEVQGVHYARLEGLDARVREQKAGGGRQGMMRLYYKAYEQTLQQCAVEAKKAGGWRTWLYRGFAGNTLRQVPSTSAGLIVFELVRRRYATDEEAVRIEKDGYDILLT</sequence>
<gene>
    <name evidence="12" type="ORF">EJ05DRAFT_453247</name>
</gene>
<evidence type="ECO:0000256" key="11">
    <source>
        <dbReference type="RuleBase" id="RU000488"/>
    </source>
</evidence>
<evidence type="ECO:0000313" key="12">
    <source>
        <dbReference type="EMBL" id="KAF2757445.1"/>
    </source>
</evidence>
<evidence type="ECO:0000313" key="13">
    <source>
        <dbReference type="Proteomes" id="UP000799437"/>
    </source>
</evidence>
<dbReference type="GeneID" id="54483479"/>
<evidence type="ECO:0000256" key="1">
    <source>
        <dbReference type="ARBA" id="ARBA00004225"/>
    </source>
</evidence>
<keyword evidence="13" id="KW-1185">Reference proteome</keyword>
<feature type="repeat" description="Solcar" evidence="10">
    <location>
        <begin position="111"/>
        <end position="198"/>
    </location>
</feature>
<evidence type="ECO:0000256" key="2">
    <source>
        <dbReference type="ARBA" id="ARBA00006375"/>
    </source>
</evidence>
<dbReference type="Proteomes" id="UP000799437">
    <property type="component" value="Unassembled WGS sequence"/>
</dbReference>
<keyword evidence="7" id="KW-1133">Transmembrane helix</keyword>
<evidence type="ECO:0000256" key="3">
    <source>
        <dbReference type="ARBA" id="ARBA00022448"/>
    </source>
</evidence>
<name>A0A6A6W4G3_9PEZI</name>
<dbReference type="OrthoDB" id="3364892at2759"/>
<dbReference type="InterPro" id="IPR050567">
    <property type="entry name" value="Mitochondrial_Carrier"/>
</dbReference>
<dbReference type="EMBL" id="ML996573">
    <property type="protein sequence ID" value="KAF2757445.1"/>
    <property type="molecule type" value="Genomic_DNA"/>
</dbReference>
<dbReference type="GO" id="GO:0031966">
    <property type="term" value="C:mitochondrial membrane"/>
    <property type="evidence" value="ECO:0007669"/>
    <property type="project" value="UniProtKB-SubCell"/>
</dbReference>
<keyword evidence="3 11" id="KW-0813">Transport</keyword>
<keyword evidence="9 10" id="KW-0472">Membrane</keyword>
<dbReference type="PANTHER" id="PTHR45624:SF26">
    <property type="entry name" value="CARRIER PROTEIN, PUTATIVE (AFU_ORTHOLOGUE AFUA_1G07710)-RELATED"/>
    <property type="match status" value="1"/>
</dbReference>
<dbReference type="InterPro" id="IPR023395">
    <property type="entry name" value="MCP_dom_sf"/>
</dbReference>
<evidence type="ECO:0000256" key="6">
    <source>
        <dbReference type="ARBA" id="ARBA00022792"/>
    </source>
</evidence>
<dbReference type="SUPFAM" id="SSF103506">
    <property type="entry name" value="Mitochondrial carrier"/>
    <property type="match status" value="1"/>
</dbReference>
<keyword evidence="8" id="KW-0496">Mitochondrion</keyword>
<reference evidence="12" key="1">
    <citation type="journal article" date="2020" name="Stud. Mycol.">
        <title>101 Dothideomycetes genomes: a test case for predicting lifestyles and emergence of pathogens.</title>
        <authorList>
            <person name="Haridas S."/>
            <person name="Albert R."/>
            <person name="Binder M."/>
            <person name="Bloem J."/>
            <person name="Labutti K."/>
            <person name="Salamov A."/>
            <person name="Andreopoulos B."/>
            <person name="Baker S."/>
            <person name="Barry K."/>
            <person name="Bills G."/>
            <person name="Bluhm B."/>
            <person name="Cannon C."/>
            <person name="Castanera R."/>
            <person name="Culley D."/>
            <person name="Daum C."/>
            <person name="Ezra D."/>
            <person name="Gonzalez J."/>
            <person name="Henrissat B."/>
            <person name="Kuo A."/>
            <person name="Liang C."/>
            <person name="Lipzen A."/>
            <person name="Lutzoni F."/>
            <person name="Magnuson J."/>
            <person name="Mondo S."/>
            <person name="Nolan M."/>
            <person name="Ohm R."/>
            <person name="Pangilinan J."/>
            <person name="Park H.-J."/>
            <person name="Ramirez L."/>
            <person name="Alfaro M."/>
            <person name="Sun H."/>
            <person name="Tritt A."/>
            <person name="Yoshinaga Y."/>
            <person name="Zwiers L.-H."/>
            <person name="Turgeon B."/>
            <person name="Goodwin S."/>
            <person name="Spatafora J."/>
            <person name="Crous P."/>
            <person name="Grigoriev I."/>
        </authorList>
    </citation>
    <scope>NUCLEOTIDE SEQUENCE</scope>
    <source>
        <strain evidence="12">CBS 121739</strain>
    </source>
</reference>
<organism evidence="12 13">
    <name type="scientific">Pseudovirgaria hyperparasitica</name>
    <dbReference type="NCBI Taxonomy" id="470096"/>
    <lineage>
        <taxon>Eukaryota</taxon>
        <taxon>Fungi</taxon>
        <taxon>Dikarya</taxon>
        <taxon>Ascomycota</taxon>
        <taxon>Pezizomycotina</taxon>
        <taxon>Dothideomycetes</taxon>
        <taxon>Dothideomycetes incertae sedis</taxon>
        <taxon>Acrospermales</taxon>
        <taxon>Acrospermaceae</taxon>
        <taxon>Pseudovirgaria</taxon>
    </lineage>
</organism>